<evidence type="ECO:0000256" key="7">
    <source>
        <dbReference type="ARBA" id="ARBA00022989"/>
    </source>
</evidence>
<dbReference type="PROSITE" id="PS50022">
    <property type="entry name" value="FA58C_3"/>
    <property type="match status" value="1"/>
</dbReference>
<dbReference type="SMART" id="SM00219">
    <property type="entry name" value="TyrKc"/>
    <property type="match status" value="1"/>
</dbReference>
<dbReference type="Gene3D" id="2.60.120.260">
    <property type="entry name" value="Galactose-binding domain-like"/>
    <property type="match status" value="1"/>
</dbReference>
<evidence type="ECO:0000256" key="8">
    <source>
        <dbReference type="ARBA" id="ARBA00023136"/>
    </source>
</evidence>
<dbReference type="SUPFAM" id="SSF56112">
    <property type="entry name" value="Protein kinase-like (PK-like)"/>
    <property type="match status" value="1"/>
</dbReference>
<dbReference type="PANTHER" id="PTHR24416:SF580">
    <property type="entry name" value="DISCOIDIN DOMAIN RECEPTOR, ISOFORM F"/>
    <property type="match status" value="1"/>
</dbReference>
<dbReference type="InterPro" id="IPR008266">
    <property type="entry name" value="Tyr_kinase_AS"/>
</dbReference>
<keyword evidence="5" id="KW-0547">Nucleotide-binding</keyword>
<dbReference type="CDD" id="cd00057">
    <property type="entry name" value="FA58C"/>
    <property type="match status" value="1"/>
</dbReference>
<feature type="domain" description="Protein kinase" evidence="14">
    <location>
        <begin position="650"/>
        <end position="940"/>
    </location>
</feature>
<dbReference type="PROSITE" id="PS01286">
    <property type="entry name" value="FA58C_2"/>
    <property type="match status" value="1"/>
</dbReference>
<dbReference type="GO" id="GO:0005524">
    <property type="term" value="F:ATP binding"/>
    <property type="evidence" value="ECO:0007669"/>
    <property type="project" value="UniProtKB-KW"/>
</dbReference>
<dbReference type="InterPro" id="IPR011009">
    <property type="entry name" value="Kinase-like_dom_sf"/>
</dbReference>
<keyword evidence="7 13" id="KW-1133">Transmembrane helix</keyword>
<evidence type="ECO:0000313" key="16">
    <source>
        <dbReference type="EMBL" id="GFU61603.1"/>
    </source>
</evidence>
<dbReference type="EMBL" id="BMAW01040927">
    <property type="protein sequence ID" value="GFU61603.1"/>
    <property type="molecule type" value="Genomic_DNA"/>
</dbReference>
<dbReference type="OrthoDB" id="6071166at2759"/>
<dbReference type="FunFam" id="1.10.510.10:FF:000053">
    <property type="entry name" value="Epithelial discoidin domain-containing receptor 1"/>
    <property type="match status" value="1"/>
</dbReference>
<comment type="subcellular location">
    <subcellularLocation>
        <location evidence="1">Cell membrane</location>
        <topology evidence="1">Single-pass type I membrane protein</topology>
    </subcellularLocation>
</comment>
<keyword evidence="6" id="KW-0067">ATP-binding</keyword>
<dbReference type="Gene3D" id="3.30.200.20">
    <property type="entry name" value="Phosphorylase Kinase, domain 1"/>
    <property type="match status" value="1"/>
</dbReference>
<dbReference type="GO" id="GO:0043235">
    <property type="term" value="C:receptor complex"/>
    <property type="evidence" value="ECO:0007669"/>
    <property type="project" value="TreeGrafter"/>
</dbReference>
<reference evidence="16" key="1">
    <citation type="submission" date="2020-08" db="EMBL/GenBank/DDBJ databases">
        <title>Multicomponent nature underlies the extraordinary mechanical properties of spider dragline silk.</title>
        <authorList>
            <person name="Kono N."/>
            <person name="Nakamura H."/>
            <person name="Mori M."/>
            <person name="Yoshida Y."/>
            <person name="Ohtoshi R."/>
            <person name="Malay A.D."/>
            <person name="Moran D.A.P."/>
            <person name="Tomita M."/>
            <person name="Numata K."/>
            <person name="Arakawa K."/>
        </authorList>
    </citation>
    <scope>NUCLEOTIDE SEQUENCE</scope>
</reference>
<dbReference type="Pfam" id="PF07714">
    <property type="entry name" value="PK_Tyr_Ser-Thr"/>
    <property type="match status" value="1"/>
</dbReference>
<dbReference type="InterPro" id="IPR048525">
    <property type="entry name" value="DDR1-2_DS-like"/>
</dbReference>
<keyword evidence="9" id="KW-1015">Disulfide bond</keyword>
<dbReference type="GO" id="GO:0005518">
    <property type="term" value="F:collagen binding"/>
    <property type="evidence" value="ECO:0007669"/>
    <property type="project" value="TreeGrafter"/>
</dbReference>
<dbReference type="GO" id="GO:0038062">
    <property type="term" value="F:protein tyrosine kinase collagen receptor activity"/>
    <property type="evidence" value="ECO:0007669"/>
    <property type="project" value="TreeGrafter"/>
</dbReference>
<dbReference type="InterPro" id="IPR008979">
    <property type="entry name" value="Galactose-bd-like_sf"/>
</dbReference>
<dbReference type="Proteomes" id="UP000887013">
    <property type="component" value="Unassembled WGS sequence"/>
</dbReference>
<dbReference type="Pfam" id="PF21114">
    <property type="entry name" value="DDR1-2_DS-like"/>
    <property type="match status" value="1"/>
</dbReference>
<keyword evidence="8 13" id="KW-0472">Membrane</keyword>
<dbReference type="Gene3D" id="1.10.510.10">
    <property type="entry name" value="Transferase(Phosphotransferase) domain 1"/>
    <property type="match status" value="1"/>
</dbReference>
<evidence type="ECO:0000256" key="13">
    <source>
        <dbReference type="SAM" id="Phobius"/>
    </source>
</evidence>
<comment type="caution">
    <text evidence="16">The sequence shown here is derived from an EMBL/GenBank/DDBJ whole genome shotgun (WGS) entry which is preliminary data.</text>
</comment>
<keyword evidence="17" id="KW-1185">Reference proteome</keyword>
<dbReference type="InterPro" id="IPR001245">
    <property type="entry name" value="Ser-Thr/Tyr_kinase_cat_dom"/>
</dbReference>
<feature type="transmembrane region" description="Helical" evidence="13">
    <location>
        <begin position="474"/>
        <end position="497"/>
    </location>
</feature>
<keyword evidence="10 16" id="KW-0675">Receptor</keyword>
<dbReference type="GO" id="GO:0005886">
    <property type="term" value="C:plasma membrane"/>
    <property type="evidence" value="ECO:0007669"/>
    <property type="project" value="UniProtKB-SubCell"/>
</dbReference>
<protein>
    <submittedName>
        <fullName evidence="16">Discoidin domain-containing receptor 2</fullName>
    </submittedName>
</protein>
<dbReference type="GO" id="GO:0051897">
    <property type="term" value="P:positive regulation of phosphatidylinositol 3-kinase/protein kinase B signal transduction"/>
    <property type="evidence" value="ECO:0007669"/>
    <property type="project" value="TreeGrafter"/>
</dbReference>
<proteinExistence type="inferred from homology"/>
<evidence type="ECO:0000256" key="2">
    <source>
        <dbReference type="ARBA" id="ARBA00022475"/>
    </source>
</evidence>
<evidence type="ECO:0000256" key="6">
    <source>
        <dbReference type="ARBA" id="ARBA00022840"/>
    </source>
</evidence>
<evidence type="ECO:0000256" key="3">
    <source>
        <dbReference type="ARBA" id="ARBA00022692"/>
    </source>
</evidence>
<evidence type="ECO:0000256" key="11">
    <source>
        <dbReference type="ARBA" id="ARBA00023180"/>
    </source>
</evidence>
<dbReference type="PROSITE" id="PS50011">
    <property type="entry name" value="PROTEIN_KINASE_DOM"/>
    <property type="match status" value="1"/>
</dbReference>
<evidence type="ECO:0000256" key="9">
    <source>
        <dbReference type="ARBA" id="ARBA00023157"/>
    </source>
</evidence>
<evidence type="ECO:0000256" key="12">
    <source>
        <dbReference type="ARBA" id="ARBA00061639"/>
    </source>
</evidence>
<evidence type="ECO:0000256" key="1">
    <source>
        <dbReference type="ARBA" id="ARBA00004251"/>
    </source>
</evidence>
<evidence type="ECO:0000259" key="15">
    <source>
        <dbReference type="PROSITE" id="PS50022"/>
    </source>
</evidence>
<evidence type="ECO:0000256" key="5">
    <source>
        <dbReference type="ARBA" id="ARBA00022741"/>
    </source>
</evidence>
<dbReference type="SUPFAM" id="SSF49785">
    <property type="entry name" value="Galactose-binding domain-like"/>
    <property type="match status" value="1"/>
</dbReference>
<keyword evidence="3 13" id="KW-0812">Transmembrane</keyword>
<accession>A0A8X6R463</accession>
<evidence type="ECO:0000259" key="14">
    <source>
        <dbReference type="PROSITE" id="PS50011"/>
    </source>
</evidence>
<organism evidence="16 17">
    <name type="scientific">Nephila pilipes</name>
    <name type="common">Giant wood spider</name>
    <name type="synonym">Nephila maculata</name>
    <dbReference type="NCBI Taxonomy" id="299642"/>
    <lineage>
        <taxon>Eukaryota</taxon>
        <taxon>Metazoa</taxon>
        <taxon>Ecdysozoa</taxon>
        <taxon>Arthropoda</taxon>
        <taxon>Chelicerata</taxon>
        <taxon>Arachnida</taxon>
        <taxon>Araneae</taxon>
        <taxon>Araneomorphae</taxon>
        <taxon>Entelegynae</taxon>
        <taxon>Araneoidea</taxon>
        <taxon>Nephilidae</taxon>
        <taxon>Nephila</taxon>
    </lineage>
</organism>
<dbReference type="Pfam" id="PF00754">
    <property type="entry name" value="F5_F8_type_C"/>
    <property type="match status" value="1"/>
</dbReference>
<keyword evidence="4" id="KW-0732">Signal</keyword>
<dbReference type="PROSITE" id="PS00109">
    <property type="entry name" value="PROTEIN_KINASE_TYR"/>
    <property type="match status" value="1"/>
</dbReference>
<dbReference type="InterPro" id="IPR020635">
    <property type="entry name" value="Tyr_kinase_cat_dom"/>
</dbReference>
<feature type="domain" description="F5/8 type C" evidence="15">
    <location>
        <begin position="96"/>
        <end position="252"/>
    </location>
</feature>
<dbReference type="GO" id="GO:0048680">
    <property type="term" value="P:positive regulation of axon regeneration"/>
    <property type="evidence" value="ECO:0007669"/>
    <property type="project" value="UniProtKB-ARBA"/>
</dbReference>
<dbReference type="SMART" id="SM00231">
    <property type="entry name" value="FA58C"/>
    <property type="match status" value="1"/>
</dbReference>
<evidence type="ECO:0000256" key="4">
    <source>
        <dbReference type="ARBA" id="ARBA00022729"/>
    </source>
</evidence>
<dbReference type="InterPro" id="IPR000421">
    <property type="entry name" value="FA58C"/>
</dbReference>
<dbReference type="Gene3D" id="2.60.120.1190">
    <property type="match status" value="1"/>
</dbReference>
<evidence type="ECO:0000256" key="10">
    <source>
        <dbReference type="ARBA" id="ARBA00023170"/>
    </source>
</evidence>
<dbReference type="PANTHER" id="PTHR24416">
    <property type="entry name" value="TYROSINE-PROTEIN KINASE RECEPTOR"/>
    <property type="match status" value="1"/>
</dbReference>
<keyword evidence="11" id="KW-0325">Glycoprotein</keyword>
<comment type="similarity">
    <text evidence="12">Belongs to the protein kinase superfamily. Tyr protein kinase family. Insulin receptor subfamily.</text>
</comment>
<evidence type="ECO:0000313" key="17">
    <source>
        <dbReference type="Proteomes" id="UP000887013"/>
    </source>
</evidence>
<keyword evidence="2" id="KW-1003">Cell membrane</keyword>
<sequence>MSRKKVFKTAEEAVEYLFSEELESEMIVLPPEVDEFTDEEGFDDSETLNPSVRDIICPIIWIKRAEGYRIRWLILRGDYWIVIVELLEQMACSAKCVAALGMESGDIKDHEINASSSYNEGSVGPQNARLDRELNGGAWCPERQISKDVLEYLEVYLPTLHVITAVATQGRFGNGQGREYTEDYMLEYWRPGLSQWKRFSDRRGVQIFKANTNTYTSVKRIVDPPIIATKIRFVPYSIHLRTICMRVELYGCVWNDGLVSYAMPQGERRGVDINLSDKIYDGIKDDSYLHGGLGQLTDGQKGDDNFKVDTQGLGKGYEWVGWKNDSGGISTLSNDILTGTESRPIEIIFTFDVVRNFSAVYFYCNNMRSRDVQVFSSAKIWFSIGGRYFHNQAVQFSYMPDLFLEHSRNVTIFLHHGIGRVVKIELHFAARWLLLSEVTFDSVPAVGNFTEEEPPAAPPIVSTALNEDALGNQYVGLVIGVLAAVILLLVVVIFVIIARNKRRKNTSPHSVLRPGENRVTINMKDLGLTFSSCPSHLSNGSVYGQVAADDPDKLLYQEPQDIKTNYTGAYCNGSAINREYAIPDVKKVMPPPSTKASSFSRAAGPDRHYAATAVLELPNIQGVSGNTVYAAPNMDEELLPPVPEIPRHKLHYLEKLGEGQFGEVHLCRAEGIPELVDVPCHGNSSTLVAVKSVRPGASAGTRADFFKEVRILSQLRDPNIVYVLGVCTQGEGPLCMIVEYMENGDLNQYLQQHAPETTGSLTFKPNGTANKTLSYGCLIYMATQIASGMKYLESLNFVHRDLATRNCLVGRNHVIKIADFGMSRSLYSTDYYRIQGRAVLPIRWMAWESILLGKFTTKSDVWAFAVTMWEILTFARHQPYGELTDEQVIENIGYLYHGDKHYRPLPQPPNCPREIYDLMRECWQRNETDRPNFREIHLFLQRKNLGYAPQL</sequence>
<dbReference type="FunFam" id="2.60.120.260:FF:000007">
    <property type="entry name" value="Discoidin domain receptor tyrosine kinase 1"/>
    <property type="match status" value="1"/>
</dbReference>
<gene>
    <name evidence="16" type="primary">DDR2</name>
    <name evidence="16" type="ORF">NPIL_621691</name>
</gene>
<dbReference type="InterPro" id="IPR000719">
    <property type="entry name" value="Prot_kinase_dom"/>
</dbReference>
<dbReference type="InterPro" id="IPR050122">
    <property type="entry name" value="RTK"/>
</dbReference>
<name>A0A8X6R463_NEPPI</name>
<dbReference type="AlphaFoldDB" id="A0A8X6R463"/>
<dbReference type="PRINTS" id="PR00109">
    <property type="entry name" value="TYRKINASE"/>
</dbReference>
<dbReference type="CDD" id="cd05051">
    <property type="entry name" value="PTKc_DDR"/>
    <property type="match status" value="1"/>
</dbReference>